<protein>
    <submittedName>
        <fullName evidence="3">Uncharacterized protein</fullName>
    </submittedName>
</protein>
<feature type="compositionally biased region" description="Basic residues" evidence="2">
    <location>
        <begin position="94"/>
        <end position="104"/>
    </location>
</feature>
<evidence type="ECO:0000313" key="4">
    <source>
        <dbReference type="Proteomes" id="UP001177023"/>
    </source>
</evidence>
<evidence type="ECO:0000313" key="3">
    <source>
        <dbReference type="EMBL" id="CAJ0566368.1"/>
    </source>
</evidence>
<feature type="coiled-coil region" evidence="1">
    <location>
        <begin position="19"/>
        <end position="46"/>
    </location>
</feature>
<gene>
    <name evidence="3" type="ORF">MSPICULIGERA_LOCUS4974</name>
</gene>
<sequence>MCRERADAVLTIDTFLRSIQEVDKRIRDINKQVDKLQRFCDQTEQAITHLDGLCMVATAESEVELIQDRAQSSPAWPLLPHRRPVSFHPQPSKPRIRYAHSKKR</sequence>
<accession>A0AA36CCB2</accession>
<evidence type="ECO:0000256" key="1">
    <source>
        <dbReference type="SAM" id="Coils"/>
    </source>
</evidence>
<dbReference type="EMBL" id="CATQJA010001223">
    <property type="protein sequence ID" value="CAJ0566368.1"/>
    <property type="molecule type" value="Genomic_DNA"/>
</dbReference>
<evidence type="ECO:0000256" key="2">
    <source>
        <dbReference type="SAM" id="MobiDB-lite"/>
    </source>
</evidence>
<keyword evidence="4" id="KW-1185">Reference proteome</keyword>
<dbReference type="AlphaFoldDB" id="A0AA36CCB2"/>
<proteinExistence type="predicted"/>
<reference evidence="3" key="1">
    <citation type="submission" date="2023-06" db="EMBL/GenBank/DDBJ databases">
        <authorList>
            <person name="Delattre M."/>
        </authorList>
    </citation>
    <scope>NUCLEOTIDE SEQUENCE</scope>
    <source>
        <strain evidence="3">AF72</strain>
    </source>
</reference>
<keyword evidence="1" id="KW-0175">Coiled coil</keyword>
<organism evidence="3 4">
    <name type="scientific">Mesorhabditis spiculigera</name>
    <dbReference type="NCBI Taxonomy" id="96644"/>
    <lineage>
        <taxon>Eukaryota</taxon>
        <taxon>Metazoa</taxon>
        <taxon>Ecdysozoa</taxon>
        <taxon>Nematoda</taxon>
        <taxon>Chromadorea</taxon>
        <taxon>Rhabditida</taxon>
        <taxon>Rhabditina</taxon>
        <taxon>Rhabditomorpha</taxon>
        <taxon>Rhabditoidea</taxon>
        <taxon>Rhabditidae</taxon>
        <taxon>Mesorhabditinae</taxon>
        <taxon>Mesorhabditis</taxon>
    </lineage>
</organism>
<feature type="non-terminal residue" evidence="3">
    <location>
        <position position="104"/>
    </location>
</feature>
<name>A0AA36CCB2_9BILA</name>
<feature type="region of interest" description="Disordered" evidence="2">
    <location>
        <begin position="76"/>
        <end position="104"/>
    </location>
</feature>
<comment type="caution">
    <text evidence="3">The sequence shown here is derived from an EMBL/GenBank/DDBJ whole genome shotgun (WGS) entry which is preliminary data.</text>
</comment>
<dbReference type="Proteomes" id="UP001177023">
    <property type="component" value="Unassembled WGS sequence"/>
</dbReference>